<feature type="signal peptide" evidence="1">
    <location>
        <begin position="1"/>
        <end position="21"/>
    </location>
</feature>
<evidence type="ECO:0000313" key="3">
    <source>
        <dbReference type="Proteomes" id="UP000320623"/>
    </source>
</evidence>
<organism evidence="2 3">
    <name type="scientific">Candidatus Thermokryptus mobilis</name>
    <dbReference type="NCBI Taxonomy" id="1643428"/>
    <lineage>
        <taxon>Bacteria</taxon>
        <taxon>Pseudomonadati</taxon>
        <taxon>Candidatus Kryptoniota</taxon>
        <taxon>Candidatus Thermokryptus</taxon>
    </lineage>
</organism>
<dbReference type="RefSeq" id="WP_140944560.1">
    <property type="nucleotide sequence ID" value="NZ_FAOO01000004.1"/>
</dbReference>
<sequence>MRKLSIAVLTIFFLLPVFSNAQPQRDGKWWKKLDQNAKIYFVAGFWNGVTWGDDVLADALSNLEKNNVINGDIANAVMKKWTSYTNIGSTTVGDIVGRIDNLYSDIQNETINISDAMTLVVLNIQGLSMSDQIMQQLLQSFREK</sequence>
<dbReference type="AlphaFoldDB" id="A0A0S4MX75"/>
<name>A0A0S4MX75_9BACT</name>
<evidence type="ECO:0000313" key="2">
    <source>
        <dbReference type="EMBL" id="CUU03554.1"/>
    </source>
</evidence>
<dbReference type="EMBL" id="FAOO01000004">
    <property type="protein sequence ID" value="CUU03554.1"/>
    <property type="molecule type" value="Genomic_DNA"/>
</dbReference>
<evidence type="ECO:0000256" key="1">
    <source>
        <dbReference type="SAM" id="SignalP"/>
    </source>
</evidence>
<reference evidence="3" key="1">
    <citation type="submission" date="2015-11" db="EMBL/GenBank/DDBJ databases">
        <authorList>
            <person name="Varghese N."/>
        </authorList>
    </citation>
    <scope>NUCLEOTIDE SEQUENCE [LARGE SCALE GENOMIC DNA]</scope>
</reference>
<dbReference type="STRING" id="1643428.GCA_001442855_00759"/>
<accession>A0A0S4MX75</accession>
<dbReference type="Proteomes" id="UP000320623">
    <property type="component" value="Unassembled WGS sequence"/>
</dbReference>
<keyword evidence="3" id="KW-1185">Reference proteome</keyword>
<proteinExistence type="predicted"/>
<protein>
    <submittedName>
        <fullName evidence="2">Uncharacterized protein</fullName>
    </submittedName>
</protein>
<dbReference type="OrthoDB" id="9792619at2"/>
<keyword evidence="1" id="KW-0732">Signal</keyword>
<gene>
    <name evidence="2" type="ORF">JGI1_00780</name>
</gene>
<feature type="chain" id="PRO_5006624627" evidence="1">
    <location>
        <begin position="22"/>
        <end position="144"/>
    </location>
</feature>